<dbReference type="Gene3D" id="3.10.50.10">
    <property type="match status" value="1"/>
</dbReference>
<dbReference type="SMART" id="SM00636">
    <property type="entry name" value="Glyco_18"/>
    <property type="match status" value="1"/>
</dbReference>
<organism evidence="5">
    <name type="scientific">Clostridium symbiosum</name>
    <name type="common">Bacteroides symbiosus</name>
    <dbReference type="NCBI Taxonomy" id="1512"/>
    <lineage>
        <taxon>Bacteria</taxon>
        <taxon>Bacillati</taxon>
        <taxon>Bacillota</taxon>
        <taxon>Clostridia</taxon>
        <taxon>Lachnospirales</taxon>
        <taxon>Lachnospiraceae</taxon>
        <taxon>Otoolea</taxon>
    </lineage>
</organism>
<dbReference type="Gene3D" id="3.20.20.80">
    <property type="entry name" value="Glycosidases"/>
    <property type="match status" value="1"/>
</dbReference>
<dbReference type="SMART" id="SM00257">
    <property type="entry name" value="LysM"/>
    <property type="match status" value="1"/>
</dbReference>
<keyword evidence="2" id="KW-0326">Glycosidase</keyword>
<protein>
    <submittedName>
        <fullName evidence="5">Spore germination protein YaaH</fullName>
    </submittedName>
</protein>
<evidence type="ECO:0000313" key="5">
    <source>
        <dbReference type="EMBL" id="VYT83304.1"/>
    </source>
</evidence>
<gene>
    <name evidence="5" type="primary">yaaH_2</name>
    <name evidence="5" type="ORF">CSLFYP84_00690</name>
</gene>
<accession>A0A6N2ZV06</accession>
<dbReference type="PANTHER" id="PTHR46066">
    <property type="entry name" value="CHITINASE DOMAIN-CONTAINING PROTEIN 1 FAMILY MEMBER"/>
    <property type="match status" value="1"/>
</dbReference>
<dbReference type="InterPro" id="IPR017853">
    <property type="entry name" value="GH"/>
</dbReference>
<dbReference type="Gene3D" id="3.10.350.10">
    <property type="entry name" value="LysM domain"/>
    <property type="match status" value="1"/>
</dbReference>
<dbReference type="AlphaFoldDB" id="A0A6N2ZV06"/>
<feature type="domain" description="GH18" evidence="4">
    <location>
        <begin position="71"/>
        <end position="397"/>
    </location>
</feature>
<dbReference type="EMBL" id="CACRUA010000007">
    <property type="protein sequence ID" value="VYT83304.1"/>
    <property type="molecule type" value="Genomic_DNA"/>
</dbReference>
<dbReference type="SUPFAM" id="SSF51445">
    <property type="entry name" value="(Trans)glycosidases"/>
    <property type="match status" value="1"/>
</dbReference>
<dbReference type="GO" id="GO:0016798">
    <property type="term" value="F:hydrolase activity, acting on glycosyl bonds"/>
    <property type="evidence" value="ECO:0007669"/>
    <property type="project" value="UniProtKB-KW"/>
</dbReference>
<dbReference type="InterPro" id="IPR001223">
    <property type="entry name" value="Glyco_hydro18_cat"/>
</dbReference>
<dbReference type="GO" id="GO:0008061">
    <property type="term" value="F:chitin binding"/>
    <property type="evidence" value="ECO:0007669"/>
    <property type="project" value="InterPro"/>
</dbReference>
<proteinExistence type="predicted"/>
<dbReference type="Pfam" id="PF00704">
    <property type="entry name" value="Glyco_hydro_18"/>
    <property type="match status" value="1"/>
</dbReference>
<evidence type="ECO:0000259" key="3">
    <source>
        <dbReference type="PROSITE" id="PS51782"/>
    </source>
</evidence>
<dbReference type="RefSeq" id="WP_156684352.1">
    <property type="nucleotide sequence ID" value="NZ_CACRUA010000007.1"/>
</dbReference>
<dbReference type="PANTHER" id="PTHR46066:SF2">
    <property type="entry name" value="CHITINASE DOMAIN-CONTAINING PROTEIN 1"/>
    <property type="match status" value="1"/>
</dbReference>
<dbReference type="Pfam" id="PF01476">
    <property type="entry name" value="LysM"/>
    <property type="match status" value="1"/>
</dbReference>
<evidence type="ECO:0000256" key="2">
    <source>
        <dbReference type="ARBA" id="ARBA00023295"/>
    </source>
</evidence>
<keyword evidence="1" id="KW-0378">Hydrolase</keyword>
<dbReference type="CDD" id="cd02874">
    <property type="entry name" value="GH18_CFLE_spore_hydrolase"/>
    <property type="match status" value="1"/>
</dbReference>
<dbReference type="GO" id="GO:0070492">
    <property type="term" value="F:oligosaccharide binding"/>
    <property type="evidence" value="ECO:0007669"/>
    <property type="project" value="TreeGrafter"/>
</dbReference>
<dbReference type="PROSITE" id="PS51910">
    <property type="entry name" value="GH18_2"/>
    <property type="match status" value="1"/>
</dbReference>
<name>A0A6N2ZV06_CLOSY</name>
<dbReference type="GO" id="GO:0005975">
    <property type="term" value="P:carbohydrate metabolic process"/>
    <property type="evidence" value="ECO:0007669"/>
    <property type="project" value="InterPro"/>
</dbReference>
<dbReference type="InterPro" id="IPR036779">
    <property type="entry name" value="LysM_dom_sf"/>
</dbReference>
<sequence>MQIYTVKQGDTIDRIAGAAGMDPLRLAHDNQIEPPYRLAVGQSLLVAGGDSEEAGVRLGGFRIGNVQTGPVLVNGYAYPWIDEQILSETCMYLTSISIFSYGFTEAGELVPPAGYGEEDILREARRQAVIPVLVLTPLGADGRFNNNLVAVLVRDLEIQQKLIRELWTVVQEKGYGEVDVDFEYVLAEDRELYADFVRRLRIIMNLFGIRVTVALAPKTSREQRGLLYEGIDYRALGEAANGVLLMTYEWGYTYGPPMAVAPINMVRRVVEYALTEIPAEKISLGIPNYGYDWPLPYEQGVTKARSLGYREAVQLAIDHGVPIYFDETAQSPHLRYWQYGIQHEVWFEDVRSMYAKFELIKEYNLAGAGYWQLMRLFRANWLLADHMFLIKRGEAVI</sequence>
<dbReference type="SUPFAM" id="SSF54106">
    <property type="entry name" value="LysM domain"/>
    <property type="match status" value="1"/>
</dbReference>
<dbReference type="PROSITE" id="PS51782">
    <property type="entry name" value="LYSM"/>
    <property type="match status" value="1"/>
</dbReference>
<dbReference type="InterPro" id="IPR018392">
    <property type="entry name" value="LysM"/>
</dbReference>
<dbReference type="InterPro" id="IPR041704">
    <property type="entry name" value="CFLE_GH18"/>
</dbReference>
<dbReference type="InterPro" id="IPR029070">
    <property type="entry name" value="Chitinase_insertion_sf"/>
</dbReference>
<dbReference type="CDD" id="cd00118">
    <property type="entry name" value="LysM"/>
    <property type="match status" value="1"/>
</dbReference>
<reference evidence="5" key="1">
    <citation type="submission" date="2019-11" db="EMBL/GenBank/DDBJ databases">
        <authorList>
            <person name="Feng L."/>
        </authorList>
    </citation>
    <scope>NUCLEOTIDE SEQUENCE</scope>
    <source>
        <strain evidence="5">CsymbiosumLFYP84</strain>
    </source>
</reference>
<evidence type="ECO:0000256" key="1">
    <source>
        <dbReference type="ARBA" id="ARBA00022801"/>
    </source>
</evidence>
<evidence type="ECO:0000259" key="4">
    <source>
        <dbReference type="PROSITE" id="PS51910"/>
    </source>
</evidence>
<dbReference type="GO" id="GO:0012505">
    <property type="term" value="C:endomembrane system"/>
    <property type="evidence" value="ECO:0007669"/>
    <property type="project" value="TreeGrafter"/>
</dbReference>
<feature type="domain" description="LysM" evidence="3">
    <location>
        <begin position="2"/>
        <end position="46"/>
    </location>
</feature>
<dbReference type="InterPro" id="IPR011583">
    <property type="entry name" value="Chitinase_II/V-like_cat"/>
</dbReference>